<name>A0A6S7BP68_9BURK</name>
<accession>A0A6S7BP68</accession>
<dbReference type="RefSeq" id="WP_175105702.1">
    <property type="nucleotide sequence ID" value="NZ_CADIKM010000014.1"/>
</dbReference>
<protein>
    <submittedName>
        <fullName evidence="2">Uncharacterized protein</fullName>
    </submittedName>
</protein>
<sequence length="158" mass="17771">MPILFFLLLGFLIFILGAGWGFNALSHRVGSDVAIAIYFLALAILSAGPIAWWRSRQRRTGRTIDQAATRRFSGAQSSILVSAHDRSVTLTLQGTTRRYPLSELREWSVFERTREPSMVGVELQTRDLTHSSWSLPLWDAGQAHDCVRMLDELKGPTQ</sequence>
<gene>
    <name evidence="2" type="ORF">LMG28138_03164</name>
</gene>
<keyword evidence="1" id="KW-0472">Membrane</keyword>
<dbReference type="Proteomes" id="UP000494115">
    <property type="component" value="Unassembled WGS sequence"/>
</dbReference>
<keyword evidence="1" id="KW-0812">Transmembrane</keyword>
<evidence type="ECO:0000313" key="3">
    <source>
        <dbReference type="Proteomes" id="UP000494115"/>
    </source>
</evidence>
<dbReference type="EMBL" id="CADIKM010000014">
    <property type="protein sequence ID" value="CAB3791479.1"/>
    <property type="molecule type" value="Genomic_DNA"/>
</dbReference>
<evidence type="ECO:0000256" key="1">
    <source>
        <dbReference type="SAM" id="Phobius"/>
    </source>
</evidence>
<proteinExistence type="predicted"/>
<dbReference type="AlphaFoldDB" id="A0A6S7BP68"/>
<feature type="transmembrane region" description="Helical" evidence="1">
    <location>
        <begin position="34"/>
        <end position="53"/>
    </location>
</feature>
<keyword evidence="3" id="KW-1185">Reference proteome</keyword>
<keyword evidence="1" id="KW-1133">Transmembrane helix</keyword>
<organism evidence="2 3">
    <name type="scientific">Pararobbsia alpina</name>
    <dbReference type="NCBI Taxonomy" id="621374"/>
    <lineage>
        <taxon>Bacteria</taxon>
        <taxon>Pseudomonadati</taxon>
        <taxon>Pseudomonadota</taxon>
        <taxon>Betaproteobacteria</taxon>
        <taxon>Burkholderiales</taxon>
        <taxon>Burkholderiaceae</taxon>
        <taxon>Pararobbsia</taxon>
    </lineage>
</organism>
<evidence type="ECO:0000313" key="2">
    <source>
        <dbReference type="EMBL" id="CAB3791479.1"/>
    </source>
</evidence>
<reference evidence="2 3" key="1">
    <citation type="submission" date="2020-04" db="EMBL/GenBank/DDBJ databases">
        <authorList>
            <person name="De Canck E."/>
        </authorList>
    </citation>
    <scope>NUCLEOTIDE SEQUENCE [LARGE SCALE GENOMIC DNA]</scope>
    <source>
        <strain evidence="2 3">LMG 28138</strain>
    </source>
</reference>